<dbReference type="CDD" id="cd19673">
    <property type="entry name" value="UBR-box_UBR3"/>
    <property type="match status" value="1"/>
</dbReference>
<name>A0AAD5LXQ2_PYTIN</name>
<feature type="region of interest" description="Disordered" evidence="11">
    <location>
        <begin position="1437"/>
        <end position="1499"/>
    </location>
</feature>
<dbReference type="GO" id="GO:0061630">
    <property type="term" value="F:ubiquitin protein ligase activity"/>
    <property type="evidence" value="ECO:0007669"/>
    <property type="project" value="UniProtKB-UniRule"/>
</dbReference>
<evidence type="ECO:0000256" key="2">
    <source>
        <dbReference type="ARBA" id="ARBA00004906"/>
    </source>
</evidence>
<comment type="pathway">
    <text evidence="2 10">Protein modification; protein ubiquitination.</text>
</comment>
<keyword evidence="7 10" id="KW-0862">Zinc</keyword>
<dbReference type="InterPro" id="IPR055194">
    <property type="entry name" value="UBR1-like_WH"/>
</dbReference>
<dbReference type="GO" id="GO:0005737">
    <property type="term" value="C:cytoplasm"/>
    <property type="evidence" value="ECO:0007669"/>
    <property type="project" value="TreeGrafter"/>
</dbReference>
<keyword evidence="3 10" id="KW-0808">Transferase</keyword>
<reference evidence="13" key="1">
    <citation type="submission" date="2021-12" db="EMBL/GenBank/DDBJ databases">
        <title>Prjna785345.</title>
        <authorList>
            <person name="Rujirawat T."/>
            <person name="Krajaejun T."/>
        </authorList>
    </citation>
    <scope>NUCLEOTIDE SEQUENCE</scope>
    <source>
        <strain evidence="13">Pi057C3</strain>
    </source>
</reference>
<dbReference type="GO" id="GO:0016567">
    <property type="term" value="P:protein ubiquitination"/>
    <property type="evidence" value="ECO:0007669"/>
    <property type="project" value="UniProtKB-UniRule"/>
</dbReference>
<accession>A0AAD5LXQ2</accession>
<evidence type="ECO:0000256" key="5">
    <source>
        <dbReference type="ARBA" id="ARBA00022771"/>
    </source>
</evidence>
<comment type="caution">
    <text evidence="13">The sequence shown here is derived from an EMBL/GenBank/DDBJ whole genome shotgun (WGS) entry which is preliminary data.</text>
</comment>
<dbReference type="GO" id="GO:0071596">
    <property type="term" value="P:ubiquitin-dependent protein catabolic process via the N-end rule pathway"/>
    <property type="evidence" value="ECO:0007669"/>
    <property type="project" value="UniProtKB-UniRule"/>
</dbReference>
<feature type="compositionally biased region" description="Basic and acidic residues" evidence="11">
    <location>
        <begin position="1437"/>
        <end position="1447"/>
    </location>
</feature>
<feature type="compositionally biased region" description="Polar residues" evidence="11">
    <location>
        <begin position="1348"/>
        <end position="1357"/>
    </location>
</feature>
<feature type="region of interest" description="Disordered" evidence="11">
    <location>
        <begin position="1810"/>
        <end position="1830"/>
    </location>
</feature>
<proteinExistence type="inferred from homology"/>
<dbReference type="Pfam" id="PF02207">
    <property type="entry name" value="zf-UBR"/>
    <property type="match status" value="1"/>
</dbReference>
<feature type="region of interest" description="Disordered" evidence="11">
    <location>
        <begin position="1"/>
        <end position="25"/>
    </location>
</feature>
<keyword evidence="4 10" id="KW-0479">Metal-binding</keyword>
<evidence type="ECO:0000259" key="12">
    <source>
        <dbReference type="PROSITE" id="PS51157"/>
    </source>
</evidence>
<evidence type="ECO:0000256" key="3">
    <source>
        <dbReference type="ARBA" id="ARBA00022679"/>
    </source>
</evidence>
<dbReference type="InterPro" id="IPR044046">
    <property type="entry name" value="E3_ligase_UBR-like_C"/>
</dbReference>
<dbReference type="SMART" id="SM00396">
    <property type="entry name" value="ZnF_UBR1"/>
    <property type="match status" value="1"/>
</dbReference>
<evidence type="ECO:0000256" key="9">
    <source>
        <dbReference type="PROSITE-ProRule" id="PRU00508"/>
    </source>
</evidence>
<dbReference type="EC" id="2.3.2.27" evidence="10"/>
<feature type="region of interest" description="Disordered" evidence="11">
    <location>
        <begin position="1239"/>
        <end position="1259"/>
    </location>
</feature>
<evidence type="ECO:0000313" key="13">
    <source>
        <dbReference type="EMBL" id="KAJ0395525.1"/>
    </source>
</evidence>
<dbReference type="InterPro" id="IPR039164">
    <property type="entry name" value="UBR1-like"/>
</dbReference>
<sequence length="2265" mass="249458">MAHDAEMPPRLAPLASARPTASDVAAKEARLLSQLLVLFSVARPRGFRGNDLSIDDDDDDDEDDDDGDGDGDATDTDDVVRTGVHVTRSASLAFTHSPPFAASTAGHSPPLGATVWRPREDGDELLLPPAPAPARTAATRRPHALTAAQQLRTRPSERELIQQFLLLPTASQHKVAQSLFVIPPSLIDSFSSVLQFFLRVIIEAHSDSRIDHHRPQPQPQPPASTDVDVDADAHADADADATSTSASTALGPDKSCSWASNGDVACVERVAVDADSAASASASSSASASTSVAFAWPAGFLACVVEAYGAAQRHKCEEVWHGDHMAYRCRTCGLSDSSCMCLACFDPADHEGHDFRVYRCSSGGCCDCGDPLAWRPDGFCKRHRHGQGQGHGQSHGAGLAAMGDLERRAVDTLVRRVVAFGVHVLREVHQFCLRPDGRHDRDRDRDRVLPRTGRRRAAFPAIVQVHLERLHQCLAWLQALATSCLAYRALVSAALFEELPPAFSLGPDGHSDRHSQGQGQDRRPRVALDVFLQAGVLLPVEICDTLGVLYLKLLFDQDFKQRYTCHFVDWYPHFIELYLLASAEGNDDGVRSLSRFIDRLFCQLFHSTAQLEELERAFQARAGASAVSCVETLMTFLLDKLLALFQSTQRVETVGAAGATVRVADCGRGVFRKRIYARLCSDLRTLLVHPRVAAQILHASLSASDAEKQWTLRAGSVFARLVDVVATLQAMDLQLRHVTQHIEFESQTWTFAFVVDYEMTLLLSAFAGGVPLVLDPLPPAKRAALAAALLRPIKRAIQAWTRSRWDASREDGDNSDSGAAPRKRSFHAPLQRMLAAFLQGVSSALPPRDWRRLLLLDDDEENEENDDEEDDFLWRMAMDPLSVALFAREIKSGLWVRNGNVMWQQLVHYLAKHWRYFGLHSDLFVCQLSAALLPRGQFLRRVLRQLPCRDALQPVATAAADTHASEQTEMLEESLRLVLQLLTAPVRWASCVAPEASAAWLLEREAMHWLSLGATSRSDVVLRLDLKLVEQIRQLPSHPWARLEDEEILTHVLESVGQYDDPSGSASHLLGFGLKMSGTWRLKDALWPQISPLFEGFNPSERQQCEQNIRKERGRAAAATGGAGALLLLPTPTAEWHSAMATTLAQQLVDAAPMVAALFILLSNWVETERRERATTSENLLVVALQLLHMGLGLLSPRDDEEAAAPPSLRLSAGATWEEIDMAFEAASSRDFFSKLSTDVLDDDPDDDEDESAGTTSSSSSVMALLADIVDRGGSSPDVHALARAVLDAAVTKSPVCRDAVSRCRRHNASDSAARTTPVAADQSAEQSAAKEAMRRRQQEIMARMRKQQQQFLSSHSLDADGGARTSDANAENEQGVALGGDADAADDDHDAERNGEEEEEEEEEDDEEDDEWGFPTGHIDLPLYLRHLSSAIAQRVEKERQQDASLRRRLRRRSRSRSQSRSQSQSQSRRRAPSATADGGASLAADDRPPLDDSEDEPQCGLCRLPCDAEDADMTFGYVGMILPTNLPTKLQLSPPSPFPAVPSGGDPARPAVCGDTIAWTCGHAVHHACIKAYLVSLWKQRSGGRHAVDAHGDDRLLSERDMEFLCPICRRLSNFVLPDVSGLLLSRPSPADAGPSLKAADAPDVCGFSQWLQRCMDASDPPRSKAAAPSSTALEAAVRTRVRKFGRHMKLRAVRTTLLLPMTLARDNVDDVAVDEEIRRRADAWSATVPHCTWLLRSLRVSIDVAQHERELLQASPRAPLDKQRAHSLRLLLDAATVAAMDDRAWDGAVERSSSVLFGRRVLFADEDDEEQEQNGEGEGASKPARDVPMLASQALDELFLTRMLWVQARALQHKDSADGHMEDAALSAENALADALYSSRLIVTAAILQAMGALCVSTWGHDSAASPATPSRRRPITDFHDVESLRDAMSWVHHLLSRTRFVSPDGGAGVGADREPPERPRRWDVSEIEERVVLHCLPLLRRVMLMMELCFSPRGAPHDGGGPEPQASAASESDPCAVCDEIFTATTPDDGQDQLAELQSYLRRLHLPPLRLFFRPHVFTAGQRELCQLWGAQIESHAAVLRRRRDRLPPTLQPRSRSLLPLAPVPSRCLIMPLPRVYMELFIKYNERPMGLCQRCRQLPQHPAICLFCGQVLCCFSPCCESVRGRIGECTQHTQACGLGTGAYLLLRACTVILFIGNERRCVWGSLYVDKNGEEDPYLRRGKTLYLAPHRLLALEALLVSHSFAQNTAILANTSRRDGRRY</sequence>
<feature type="zinc finger region" description="UBR-type" evidence="9">
    <location>
        <begin position="314"/>
        <end position="385"/>
    </location>
</feature>
<feature type="region of interest" description="Disordered" evidence="11">
    <location>
        <begin position="1303"/>
        <end position="1419"/>
    </location>
</feature>
<gene>
    <name evidence="13" type="ORF">P43SY_001272</name>
</gene>
<dbReference type="PANTHER" id="PTHR21497">
    <property type="entry name" value="UBIQUITIN LIGASE E3 ALPHA-RELATED"/>
    <property type="match status" value="1"/>
</dbReference>
<organism evidence="13 14">
    <name type="scientific">Pythium insidiosum</name>
    <name type="common">Pythiosis disease agent</name>
    <dbReference type="NCBI Taxonomy" id="114742"/>
    <lineage>
        <taxon>Eukaryota</taxon>
        <taxon>Sar</taxon>
        <taxon>Stramenopiles</taxon>
        <taxon>Oomycota</taxon>
        <taxon>Peronosporomycetes</taxon>
        <taxon>Pythiales</taxon>
        <taxon>Pythiaceae</taxon>
        <taxon>Pythium</taxon>
    </lineage>
</organism>
<feature type="compositionally biased region" description="Acidic residues" evidence="11">
    <location>
        <begin position="1384"/>
        <end position="1413"/>
    </location>
</feature>
<evidence type="ECO:0000256" key="6">
    <source>
        <dbReference type="ARBA" id="ARBA00022786"/>
    </source>
</evidence>
<evidence type="ECO:0000256" key="8">
    <source>
        <dbReference type="ARBA" id="ARBA00046341"/>
    </source>
</evidence>
<dbReference type="EMBL" id="JAKCXM010000340">
    <property type="protein sequence ID" value="KAJ0395525.1"/>
    <property type="molecule type" value="Genomic_DNA"/>
</dbReference>
<keyword evidence="5 10" id="KW-0863">Zinc-finger</keyword>
<comment type="function">
    <text evidence="10">Ubiquitin ligase protein which is a component of the N-end rule pathway. Recognizes and binds to proteins bearing specific N-terminal residues that are destabilizing according to the N-end rule, leading to their ubiquitination and subsequent degradation.</text>
</comment>
<dbReference type="InterPro" id="IPR003126">
    <property type="entry name" value="Znf_UBR"/>
</dbReference>
<dbReference type="Gene3D" id="2.10.110.30">
    <property type="match status" value="1"/>
</dbReference>
<comment type="similarity">
    <text evidence="8 10">Belongs to the E3 ubiquitin-protein ligase UBR1-like family.</text>
</comment>
<dbReference type="FunFam" id="2.10.110.30:FF:000002">
    <property type="entry name" value="Putative e3 ubiquitin-protein ligase ubr3"/>
    <property type="match status" value="1"/>
</dbReference>
<comment type="catalytic activity">
    <reaction evidence="1 10">
        <text>S-ubiquitinyl-[E2 ubiquitin-conjugating enzyme]-L-cysteine + [acceptor protein]-L-lysine = [E2 ubiquitin-conjugating enzyme]-L-cysteine + N(6)-ubiquitinyl-[acceptor protein]-L-lysine.</text>
        <dbReference type="EC" id="2.3.2.27"/>
    </reaction>
</comment>
<dbReference type="PANTHER" id="PTHR21497:SF24">
    <property type="entry name" value="E3 UBIQUITIN-PROTEIN LIGASE UBR1"/>
    <property type="match status" value="1"/>
</dbReference>
<feature type="compositionally biased region" description="Basic residues" evidence="11">
    <location>
        <begin position="1448"/>
        <end position="1459"/>
    </location>
</feature>
<evidence type="ECO:0000256" key="4">
    <source>
        <dbReference type="ARBA" id="ARBA00022723"/>
    </source>
</evidence>
<evidence type="ECO:0000256" key="11">
    <source>
        <dbReference type="SAM" id="MobiDB-lite"/>
    </source>
</evidence>
<feature type="compositionally biased region" description="Low complexity" evidence="11">
    <location>
        <begin position="8"/>
        <end position="22"/>
    </location>
</feature>
<evidence type="ECO:0000313" key="14">
    <source>
        <dbReference type="Proteomes" id="UP001209570"/>
    </source>
</evidence>
<dbReference type="GO" id="GO:0008270">
    <property type="term" value="F:zinc ion binding"/>
    <property type="evidence" value="ECO:0007669"/>
    <property type="project" value="UniProtKB-UniRule"/>
</dbReference>
<evidence type="ECO:0000256" key="1">
    <source>
        <dbReference type="ARBA" id="ARBA00000900"/>
    </source>
</evidence>
<dbReference type="Pfam" id="PF18995">
    <property type="entry name" value="PRT6_C"/>
    <property type="match status" value="1"/>
</dbReference>
<protein>
    <recommendedName>
        <fullName evidence="10">E3 ubiquitin-protein ligase</fullName>
        <ecNumber evidence="10">2.3.2.27</ecNumber>
    </recommendedName>
</protein>
<feature type="domain" description="UBR-type" evidence="12">
    <location>
        <begin position="314"/>
        <end position="385"/>
    </location>
</feature>
<keyword evidence="6 10" id="KW-0833">Ubl conjugation pathway</keyword>
<feature type="compositionally biased region" description="Acidic residues" evidence="11">
    <location>
        <begin position="53"/>
        <end position="77"/>
    </location>
</feature>
<dbReference type="PROSITE" id="PS51157">
    <property type="entry name" value="ZF_UBR"/>
    <property type="match status" value="1"/>
</dbReference>
<feature type="region of interest" description="Disordered" evidence="11">
    <location>
        <begin position="209"/>
        <end position="228"/>
    </location>
</feature>
<evidence type="ECO:0000256" key="7">
    <source>
        <dbReference type="ARBA" id="ARBA00022833"/>
    </source>
</evidence>
<dbReference type="Proteomes" id="UP001209570">
    <property type="component" value="Unassembled WGS sequence"/>
</dbReference>
<dbReference type="GO" id="GO:0000151">
    <property type="term" value="C:ubiquitin ligase complex"/>
    <property type="evidence" value="ECO:0007669"/>
    <property type="project" value="TreeGrafter"/>
</dbReference>
<evidence type="ECO:0000256" key="10">
    <source>
        <dbReference type="RuleBase" id="RU366018"/>
    </source>
</evidence>
<keyword evidence="14" id="KW-1185">Reference proteome</keyword>
<feature type="compositionally biased region" description="Acidic residues" evidence="11">
    <location>
        <begin position="1240"/>
        <end position="1252"/>
    </location>
</feature>
<dbReference type="Pfam" id="PF22960">
    <property type="entry name" value="WHD_UBR1"/>
    <property type="match status" value="1"/>
</dbReference>
<feature type="region of interest" description="Disordered" evidence="11">
    <location>
        <begin position="46"/>
        <end position="82"/>
    </location>
</feature>